<organism evidence="2 3">
    <name type="scientific">Dermatophagoides pteronyssinus</name>
    <name type="common">European house dust mite</name>
    <dbReference type="NCBI Taxonomy" id="6956"/>
    <lineage>
        <taxon>Eukaryota</taxon>
        <taxon>Metazoa</taxon>
        <taxon>Ecdysozoa</taxon>
        <taxon>Arthropoda</taxon>
        <taxon>Chelicerata</taxon>
        <taxon>Arachnida</taxon>
        <taxon>Acari</taxon>
        <taxon>Acariformes</taxon>
        <taxon>Sarcoptiformes</taxon>
        <taxon>Astigmata</taxon>
        <taxon>Psoroptidia</taxon>
        <taxon>Analgoidea</taxon>
        <taxon>Pyroglyphidae</taxon>
        <taxon>Dermatophagoidinae</taxon>
        <taxon>Dermatophagoides</taxon>
    </lineage>
</organism>
<feature type="region of interest" description="Disordered" evidence="1">
    <location>
        <begin position="85"/>
        <end position="111"/>
    </location>
</feature>
<proteinExistence type="predicted"/>
<name>A0ABQ8IRY2_DERPT</name>
<accession>A0ABQ8IRY2</accession>
<sequence>MQIINDPTDYVESTSQFEERIGNASDISREFHWLDYYTNETYHNEAEWRSSPRFVPGTENRWPMEEIDYAIDFPKYQDFQDTLESVPHESPASSVMAIDGDFGSDDDDQLGDLNNNFDRIQNLNQVRDDNEFDNNNDAIINFYNSEQSEDYDGDYDDNDERPFLRQRRRRRRHHRSRDSRCTYYSSYDYNSNPNPWWLRHIRIIAPIWFFIFMLVFPVPCNTNEVLIHEYSGNVSYNSIMTNEYESNITDDLSQNTTTTNKKDDNQIDIMEMIVIFRTEQTKNYDADIDDDIDQQPMLEQRIRRLTRRCRNRNSDDSENENVPQQIKITKDPAEYAETTSQFEARIGDENEISREFHWLDHFTNETHHDDEIQWRSSPCSINQWPMQNVDYAMDFPNFDDIQNTLDSIDHKSQASSVMAIDAFYSNTESSDYDADNDEAYDPKPLLSRRRYKTPKTTKKLMTTEVVSIGENKVIQNNLDDTDVAKDLDEFIIINDPADYAETTSQFELRVGSSESEIAQEFRWLENYTDRTNLRSIPPKLERFWASKLNDDTQSDEIKNIPMNELPVEESEKNHPNLAMVQKEPPNWRRLKCLRSMCCVGRKNQTPPPSPNKKN</sequence>
<reference evidence="2 3" key="1">
    <citation type="journal article" date="2018" name="J. Allergy Clin. Immunol.">
        <title>High-quality assembly of Dermatophagoides pteronyssinus genome and transcriptome reveals a wide range of novel allergens.</title>
        <authorList>
            <person name="Liu X.Y."/>
            <person name="Yang K.Y."/>
            <person name="Wang M.Q."/>
            <person name="Kwok J.S."/>
            <person name="Zeng X."/>
            <person name="Yang Z."/>
            <person name="Xiao X.J."/>
            <person name="Lau C.P."/>
            <person name="Li Y."/>
            <person name="Huang Z.M."/>
            <person name="Ba J.G."/>
            <person name="Yim A.K."/>
            <person name="Ouyang C.Y."/>
            <person name="Ngai S.M."/>
            <person name="Chan T.F."/>
            <person name="Leung E.L."/>
            <person name="Liu L."/>
            <person name="Liu Z.G."/>
            <person name="Tsui S.K."/>
        </authorList>
    </citation>
    <scope>NUCLEOTIDE SEQUENCE [LARGE SCALE GENOMIC DNA]</scope>
    <source>
        <strain evidence="2">Derp</strain>
    </source>
</reference>
<evidence type="ECO:0000256" key="1">
    <source>
        <dbReference type="SAM" id="MobiDB-lite"/>
    </source>
</evidence>
<dbReference type="Proteomes" id="UP000887458">
    <property type="component" value="Unassembled WGS sequence"/>
</dbReference>
<dbReference type="EMBL" id="NJHN03000126">
    <property type="protein sequence ID" value="KAH9412947.1"/>
    <property type="molecule type" value="Genomic_DNA"/>
</dbReference>
<evidence type="ECO:0000313" key="2">
    <source>
        <dbReference type="EMBL" id="KAH9412947.1"/>
    </source>
</evidence>
<protein>
    <submittedName>
        <fullName evidence="2">Uncharacterized protein</fullName>
    </submittedName>
</protein>
<evidence type="ECO:0000313" key="3">
    <source>
        <dbReference type="Proteomes" id="UP000887458"/>
    </source>
</evidence>
<gene>
    <name evidence="2" type="ORF">DERP_013257</name>
</gene>
<keyword evidence="3" id="KW-1185">Reference proteome</keyword>
<comment type="caution">
    <text evidence="2">The sequence shown here is derived from an EMBL/GenBank/DDBJ whole genome shotgun (WGS) entry which is preliminary data.</text>
</comment>
<reference evidence="2 3" key="2">
    <citation type="journal article" date="2022" name="Mol. Biol. Evol.">
        <title>Comparative Genomics Reveals Insights into the Divergent Evolution of Astigmatic Mites and Household Pest Adaptations.</title>
        <authorList>
            <person name="Xiong Q."/>
            <person name="Wan A.T."/>
            <person name="Liu X."/>
            <person name="Fung C.S."/>
            <person name="Xiao X."/>
            <person name="Malainual N."/>
            <person name="Hou J."/>
            <person name="Wang L."/>
            <person name="Wang M."/>
            <person name="Yang K.Y."/>
            <person name="Cui Y."/>
            <person name="Leung E.L."/>
            <person name="Nong W."/>
            <person name="Shin S.K."/>
            <person name="Au S.W."/>
            <person name="Jeong K.Y."/>
            <person name="Chew F.T."/>
            <person name="Hui J.H."/>
            <person name="Leung T.F."/>
            <person name="Tungtrongchitr A."/>
            <person name="Zhong N."/>
            <person name="Liu Z."/>
            <person name="Tsui S.K."/>
        </authorList>
    </citation>
    <scope>NUCLEOTIDE SEQUENCE [LARGE SCALE GENOMIC DNA]</scope>
    <source>
        <strain evidence="2">Derp</strain>
    </source>
</reference>